<reference evidence="1 2" key="1">
    <citation type="journal article" date="2017" name="Gigascience">
        <title>Draft genome of the honey bee ectoparasitic mite, Tropilaelaps mercedesae, is shaped by the parasitic life history.</title>
        <authorList>
            <person name="Dong X."/>
            <person name="Armstrong S.D."/>
            <person name="Xia D."/>
            <person name="Makepeace B.L."/>
            <person name="Darby A.C."/>
            <person name="Kadowaki T."/>
        </authorList>
    </citation>
    <scope>NUCLEOTIDE SEQUENCE [LARGE SCALE GENOMIC DNA]</scope>
    <source>
        <strain evidence="1">Wuxi-XJTLU</strain>
    </source>
</reference>
<keyword evidence="2" id="KW-1185">Reference proteome</keyword>
<organism evidence="1 2">
    <name type="scientific">Tropilaelaps mercedesae</name>
    <dbReference type="NCBI Taxonomy" id="418985"/>
    <lineage>
        <taxon>Eukaryota</taxon>
        <taxon>Metazoa</taxon>
        <taxon>Ecdysozoa</taxon>
        <taxon>Arthropoda</taxon>
        <taxon>Chelicerata</taxon>
        <taxon>Arachnida</taxon>
        <taxon>Acari</taxon>
        <taxon>Parasitiformes</taxon>
        <taxon>Mesostigmata</taxon>
        <taxon>Gamasina</taxon>
        <taxon>Dermanyssoidea</taxon>
        <taxon>Laelapidae</taxon>
        <taxon>Tropilaelaps</taxon>
    </lineage>
</organism>
<accession>A0A1V9XXB6</accession>
<dbReference type="Proteomes" id="UP000192247">
    <property type="component" value="Unassembled WGS sequence"/>
</dbReference>
<name>A0A1V9XXB6_9ACAR</name>
<comment type="caution">
    <text evidence="1">The sequence shown here is derived from an EMBL/GenBank/DDBJ whole genome shotgun (WGS) entry which is preliminary data.</text>
</comment>
<evidence type="ECO:0000313" key="2">
    <source>
        <dbReference type="Proteomes" id="UP000192247"/>
    </source>
</evidence>
<dbReference type="EMBL" id="MNPL01002603">
    <property type="protein sequence ID" value="OQR78134.1"/>
    <property type="molecule type" value="Genomic_DNA"/>
</dbReference>
<evidence type="ECO:0000313" key="1">
    <source>
        <dbReference type="EMBL" id="OQR78134.1"/>
    </source>
</evidence>
<sequence>MTLSPHKMRQRNCTRPELFNGIVGVIGDRGDCREEKRQGEPFVPLANQQVTRCK</sequence>
<dbReference type="InParanoid" id="A0A1V9XXB6"/>
<dbReference type="AlphaFoldDB" id="A0A1V9XXB6"/>
<proteinExistence type="predicted"/>
<protein>
    <submittedName>
        <fullName evidence="1">Uncharacterized protein</fullName>
    </submittedName>
</protein>
<gene>
    <name evidence="1" type="ORF">BIW11_02780</name>
</gene>